<evidence type="ECO:0000313" key="3">
    <source>
        <dbReference type="EMBL" id="SJZ71164.1"/>
    </source>
</evidence>
<dbReference type="Gene3D" id="2.40.100.10">
    <property type="entry name" value="Cyclophilin-like"/>
    <property type="match status" value="1"/>
</dbReference>
<feature type="domain" description="6-phospho-N-acetylmuramidase C-terminal" evidence="1">
    <location>
        <begin position="242"/>
        <end position="347"/>
    </location>
</feature>
<dbReference type="RefSeq" id="WP_078756285.1">
    <property type="nucleotide sequence ID" value="NZ_FUWO01000014.1"/>
</dbReference>
<dbReference type="PANTHER" id="PTHR38435">
    <property type="match status" value="1"/>
</dbReference>
<dbReference type="AlphaFoldDB" id="A0A1T4MWE1"/>
<dbReference type="STRING" id="1121925.SAMN02746011_01572"/>
<dbReference type="OrthoDB" id="5809921at2"/>
<dbReference type="SUPFAM" id="SSF51445">
    <property type="entry name" value="(Trans)glycosidases"/>
    <property type="match status" value="1"/>
</dbReference>
<dbReference type="InterPro" id="IPR017853">
    <property type="entry name" value="GH"/>
</dbReference>
<keyword evidence="4" id="KW-1185">Reference proteome</keyword>
<proteinExistence type="predicted"/>
<dbReference type="InterPro" id="IPR008589">
    <property type="entry name" value="MupG"/>
</dbReference>
<dbReference type="InterPro" id="IPR013785">
    <property type="entry name" value="Aldolase_TIM"/>
</dbReference>
<evidence type="ECO:0008006" key="5">
    <source>
        <dbReference type="Google" id="ProtNLM"/>
    </source>
</evidence>
<evidence type="ECO:0000259" key="1">
    <source>
        <dbReference type="Pfam" id="PF05913"/>
    </source>
</evidence>
<reference evidence="4" key="1">
    <citation type="submission" date="2017-02" db="EMBL/GenBank/DDBJ databases">
        <authorList>
            <person name="Varghese N."/>
            <person name="Submissions S."/>
        </authorList>
    </citation>
    <scope>NUCLEOTIDE SEQUENCE [LARGE SCALE GENOMIC DNA]</scope>
    <source>
        <strain evidence="4">DSM 15739</strain>
    </source>
</reference>
<accession>A0A1T4MWE1</accession>
<dbReference type="InterPro" id="IPR029000">
    <property type="entry name" value="Cyclophilin-like_dom_sf"/>
</dbReference>
<protein>
    <recommendedName>
        <fullName evidence="5">Outer surface protein</fullName>
    </recommendedName>
</protein>
<dbReference type="SUPFAM" id="SSF50891">
    <property type="entry name" value="Cyclophilin-like"/>
    <property type="match status" value="1"/>
</dbReference>
<evidence type="ECO:0000259" key="2">
    <source>
        <dbReference type="Pfam" id="PF19200"/>
    </source>
</evidence>
<feature type="domain" description="6-phospho-N-acetylmuramidase N-terminal" evidence="2">
    <location>
        <begin position="5"/>
        <end position="230"/>
    </location>
</feature>
<dbReference type="Gene3D" id="3.20.20.70">
    <property type="entry name" value="Aldolase class I"/>
    <property type="match status" value="1"/>
</dbReference>
<dbReference type="Proteomes" id="UP000189941">
    <property type="component" value="Unassembled WGS sequence"/>
</dbReference>
<evidence type="ECO:0000313" key="4">
    <source>
        <dbReference type="Proteomes" id="UP000189941"/>
    </source>
</evidence>
<dbReference type="PANTHER" id="PTHR38435:SF2">
    <property type="entry name" value="DUF871 DOMAIN-CONTAINING PROTEIN"/>
    <property type="match status" value="1"/>
</dbReference>
<sequence length="353" mass="40587">MHKPLGFSIYASHFEEQKQWLTQLAIKERRVFTSLHIPEEVSSNYASKIKTMLAWLKSEQFYVIADVSHHTLKFLNVKNLTELVEAYPIDNLRIDFGISYEELATLPRHIDLTINASTQQKQREEILRLKDQLGHKIMVMHNFYPRPETGLDIEQFVAINQTFKKDGFEVLAFIAGDTAKRGPLALGLPTVEVTRHLPPVLAYRQLLEWGADAVFLGDLALSTQQLEAIDNYVNQDVMDLPVNLEESYTWLYDRVLTIRLDSPKMLLRVSDLRENLVANTYQPDKNSQKRDKGSITIDNCKYGRYEGELQILGRNLPADDKINVIGHLTSGYHAIFDLDNSGQKIRFRRVSDI</sequence>
<dbReference type="InterPro" id="IPR043894">
    <property type="entry name" value="MupG_C"/>
</dbReference>
<gene>
    <name evidence="3" type="ORF">SAMN02746011_01572</name>
</gene>
<dbReference type="Pfam" id="PF19200">
    <property type="entry name" value="MupG_N"/>
    <property type="match status" value="1"/>
</dbReference>
<name>A0A1T4MWE1_9LACT</name>
<dbReference type="EMBL" id="FUWO01000014">
    <property type="protein sequence ID" value="SJZ71164.1"/>
    <property type="molecule type" value="Genomic_DNA"/>
</dbReference>
<organism evidence="3 4">
    <name type="scientific">Globicatella sulfidifaciens DSM 15739</name>
    <dbReference type="NCBI Taxonomy" id="1121925"/>
    <lineage>
        <taxon>Bacteria</taxon>
        <taxon>Bacillati</taxon>
        <taxon>Bacillota</taxon>
        <taxon>Bacilli</taxon>
        <taxon>Lactobacillales</taxon>
        <taxon>Aerococcaceae</taxon>
        <taxon>Globicatella</taxon>
    </lineage>
</organism>
<dbReference type="InterPro" id="IPR043797">
    <property type="entry name" value="MupG_N"/>
</dbReference>
<dbReference type="Pfam" id="PF05913">
    <property type="entry name" value="MupG_C"/>
    <property type="match status" value="1"/>
</dbReference>